<proteinExistence type="predicted"/>
<dbReference type="AlphaFoldDB" id="A0A090KXK2"/>
<keyword evidence="2" id="KW-1185">Reference proteome</keyword>
<accession>A0A090KXK2</accession>
<reference evidence="3" key="3">
    <citation type="submission" date="2020-12" db="UniProtKB">
        <authorList>
            <consortium name="WormBaseParasite"/>
        </authorList>
    </citation>
    <scope>IDENTIFICATION</scope>
</reference>
<protein>
    <submittedName>
        <fullName evidence="1 3">Uncharacterized protein</fullName>
    </submittedName>
</protein>
<reference evidence="2" key="1">
    <citation type="submission" date="2014-09" db="EMBL/GenBank/DDBJ databases">
        <authorList>
            <person name="Martin A.A."/>
        </authorList>
    </citation>
    <scope>NUCLEOTIDE SEQUENCE</scope>
    <source>
        <strain evidence="2">ED321</strain>
    </source>
</reference>
<dbReference type="CTD" id="36385420"/>
<name>A0A090KXK2_STRRB</name>
<dbReference type="EMBL" id="LN609400">
    <property type="protein sequence ID" value="CEF60607.1"/>
    <property type="molecule type" value="Genomic_DNA"/>
</dbReference>
<evidence type="ECO:0000313" key="4">
    <source>
        <dbReference type="WormBase" id="SRAE_X000234200"/>
    </source>
</evidence>
<dbReference type="GeneID" id="36385420"/>
<organism evidence="1">
    <name type="scientific">Strongyloides ratti</name>
    <name type="common">Parasitic roundworm</name>
    <dbReference type="NCBI Taxonomy" id="34506"/>
    <lineage>
        <taxon>Eukaryota</taxon>
        <taxon>Metazoa</taxon>
        <taxon>Ecdysozoa</taxon>
        <taxon>Nematoda</taxon>
        <taxon>Chromadorea</taxon>
        <taxon>Rhabditida</taxon>
        <taxon>Tylenchina</taxon>
        <taxon>Panagrolaimomorpha</taxon>
        <taxon>Strongyloidoidea</taxon>
        <taxon>Strongyloididae</taxon>
        <taxon>Strongyloides</taxon>
    </lineage>
</organism>
<reference evidence="1" key="2">
    <citation type="submission" date="2014-09" db="EMBL/GenBank/DDBJ databases">
        <authorList>
            <person name="Aslett A.Martin."/>
        </authorList>
    </citation>
    <scope>NUCLEOTIDE SEQUENCE</scope>
    <source>
        <strain evidence="1">ED321 Heterogonic</strain>
    </source>
</reference>
<evidence type="ECO:0000313" key="2">
    <source>
        <dbReference type="Proteomes" id="UP000035682"/>
    </source>
</evidence>
<dbReference type="WBParaSite" id="SRAE_X000234200.1">
    <property type="protein sequence ID" value="SRAE_X000234200.1"/>
    <property type="gene ID" value="WBGene00267926"/>
</dbReference>
<dbReference type="RefSeq" id="XP_024499816.1">
    <property type="nucleotide sequence ID" value="XM_024645544.1"/>
</dbReference>
<evidence type="ECO:0000313" key="1">
    <source>
        <dbReference type="EMBL" id="CEF60607.1"/>
    </source>
</evidence>
<evidence type="ECO:0000313" key="3">
    <source>
        <dbReference type="WBParaSite" id="SRAE_X000234200.1"/>
    </source>
</evidence>
<dbReference type="WormBase" id="SRAE_X000234200">
    <property type="protein sequence ID" value="SRP01508"/>
    <property type="gene ID" value="WBGene00267926"/>
</dbReference>
<sequence length="94" mass="11053">MCNDIFNQEITCKSGNYGIPSIHCYLNKSELWLKIEENIEVYNKFGFKQINLSTLRSAKLLDKNYCCDIKTWIPFNVNSIILFVFDAKDIYENN</sequence>
<gene>
    <name evidence="1 3 4" type="ORF">SRAE_X000234200</name>
</gene>
<dbReference type="Proteomes" id="UP000035682">
    <property type="component" value="Unplaced"/>
</dbReference>